<evidence type="ECO:0000313" key="2">
    <source>
        <dbReference type="Proteomes" id="UP001642360"/>
    </source>
</evidence>
<sequence>IFRASKAEISNTCPIIFALRKLMAASVAGSAVVDFKSAGISSPFLCGSFYTNNLLKKLFPAILSDFPIDSSPTQAQLAMPIEELLRFRW</sequence>
<dbReference type="Proteomes" id="UP001642360">
    <property type="component" value="Unassembled WGS sequence"/>
</dbReference>
<protein>
    <submittedName>
        <fullName evidence="1">Uncharacterized protein</fullName>
    </submittedName>
</protein>
<feature type="non-terminal residue" evidence="1">
    <location>
        <position position="1"/>
    </location>
</feature>
<name>A0ABC8RBF3_9AQUA</name>
<proteinExistence type="predicted"/>
<organism evidence="1 2">
    <name type="scientific">Ilex paraguariensis</name>
    <name type="common">yerba mate</name>
    <dbReference type="NCBI Taxonomy" id="185542"/>
    <lineage>
        <taxon>Eukaryota</taxon>
        <taxon>Viridiplantae</taxon>
        <taxon>Streptophyta</taxon>
        <taxon>Embryophyta</taxon>
        <taxon>Tracheophyta</taxon>
        <taxon>Spermatophyta</taxon>
        <taxon>Magnoliopsida</taxon>
        <taxon>eudicotyledons</taxon>
        <taxon>Gunneridae</taxon>
        <taxon>Pentapetalae</taxon>
        <taxon>asterids</taxon>
        <taxon>campanulids</taxon>
        <taxon>Aquifoliales</taxon>
        <taxon>Aquifoliaceae</taxon>
        <taxon>Ilex</taxon>
    </lineage>
</organism>
<comment type="caution">
    <text evidence="1">The sequence shown here is derived from an EMBL/GenBank/DDBJ whole genome shotgun (WGS) entry which is preliminary data.</text>
</comment>
<evidence type="ECO:0000313" key="1">
    <source>
        <dbReference type="EMBL" id="CAK9142306.1"/>
    </source>
</evidence>
<dbReference type="AlphaFoldDB" id="A0ABC8RBF3"/>
<keyword evidence="2" id="KW-1185">Reference proteome</keyword>
<reference evidence="1 2" key="1">
    <citation type="submission" date="2024-02" db="EMBL/GenBank/DDBJ databases">
        <authorList>
            <person name="Vignale AGUSTIN F."/>
            <person name="Sosa J E."/>
            <person name="Modenutti C."/>
        </authorList>
    </citation>
    <scope>NUCLEOTIDE SEQUENCE [LARGE SCALE GENOMIC DNA]</scope>
</reference>
<accession>A0ABC8RBF3</accession>
<gene>
    <name evidence="1" type="ORF">ILEXP_LOCUS9986</name>
</gene>
<dbReference type="EMBL" id="CAUOFW020001220">
    <property type="protein sequence ID" value="CAK9142306.1"/>
    <property type="molecule type" value="Genomic_DNA"/>
</dbReference>